<sequence>MFRHRALESEAIGERHALVLDRLRAMPWLWKKDPLGVKLDTNGESAGCDLTPFLREGVAGALSYSARYPGRMEDMAMFDDFLLFEIEETAICYEELCLEVFPPLAIRFGSYRASIVNDIDLALDDFEQVCELTQRQGIDIDGRDTVFRFDPVSYFDQELCRRAFQLEVDQVVARLQGNVQHVARLDDGVFIVATSAVVDRPEIEAIHHTISGLLMTQ</sequence>
<accession>A0A2S8GKX0</accession>
<evidence type="ECO:0000313" key="2">
    <source>
        <dbReference type="Proteomes" id="UP000237819"/>
    </source>
</evidence>
<reference evidence="1 2" key="1">
    <citation type="submission" date="2018-02" db="EMBL/GenBank/DDBJ databases">
        <title>Comparative genomes isolates from brazilian mangrove.</title>
        <authorList>
            <person name="Araujo J.E."/>
            <person name="Taketani R.G."/>
            <person name="Silva M.C.P."/>
            <person name="Loureco M.V."/>
            <person name="Andreote F.D."/>
        </authorList>
    </citation>
    <scope>NUCLEOTIDE SEQUENCE [LARGE SCALE GENOMIC DNA]</scope>
    <source>
        <strain evidence="1 2">Nap-Phe MGV</strain>
    </source>
</reference>
<comment type="caution">
    <text evidence="1">The sequence shown here is derived from an EMBL/GenBank/DDBJ whole genome shotgun (WGS) entry which is preliminary data.</text>
</comment>
<dbReference type="Proteomes" id="UP000237819">
    <property type="component" value="Unassembled WGS sequence"/>
</dbReference>
<gene>
    <name evidence="1" type="ORF">C5Y93_16270</name>
</gene>
<protein>
    <submittedName>
        <fullName evidence="1">Uncharacterized protein</fullName>
    </submittedName>
</protein>
<organism evidence="1 2">
    <name type="scientific">Blastopirellula marina</name>
    <dbReference type="NCBI Taxonomy" id="124"/>
    <lineage>
        <taxon>Bacteria</taxon>
        <taxon>Pseudomonadati</taxon>
        <taxon>Planctomycetota</taxon>
        <taxon>Planctomycetia</taxon>
        <taxon>Pirellulales</taxon>
        <taxon>Pirellulaceae</taxon>
        <taxon>Blastopirellula</taxon>
    </lineage>
</organism>
<name>A0A2S8GKX0_9BACT</name>
<evidence type="ECO:0000313" key="1">
    <source>
        <dbReference type="EMBL" id="PQO45088.1"/>
    </source>
</evidence>
<proteinExistence type="predicted"/>
<dbReference type="EMBL" id="PUHZ01000016">
    <property type="protein sequence ID" value="PQO45088.1"/>
    <property type="molecule type" value="Genomic_DNA"/>
</dbReference>
<dbReference type="AlphaFoldDB" id="A0A2S8GKX0"/>